<dbReference type="Gene3D" id="2.40.100.10">
    <property type="entry name" value="Cyclophilin-like"/>
    <property type="match status" value="1"/>
</dbReference>
<reference evidence="5 6" key="1">
    <citation type="journal article" date="2011" name="J. Bacteriol.">
        <title>Complete genome sequence of seawater bacterium Glaciecola nitratireducens FR1064T.</title>
        <authorList>
            <person name="Bian F."/>
            <person name="Qin Q.L."/>
            <person name="Xie B.B."/>
            <person name="Shu Y.L."/>
            <person name="Zhang X.Y."/>
            <person name="Yu Y."/>
            <person name="Chen B."/>
            <person name="Chen X.L."/>
            <person name="Zhou B.C."/>
            <person name="Zhang Y.Z."/>
        </authorList>
    </citation>
    <scope>NUCLEOTIDE SEQUENCE [LARGE SCALE GENOMIC DNA]</scope>
    <source>
        <strain evidence="6">JCM 12485 / KCTC 12276 / FR1064</strain>
    </source>
</reference>
<dbReference type="Pfam" id="PF00160">
    <property type="entry name" value="Pro_isomerase"/>
    <property type="match status" value="1"/>
</dbReference>
<dbReference type="RefSeq" id="WP_014107234.1">
    <property type="nucleotide sequence ID" value="NC_016041.1"/>
</dbReference>
<proteinExistence type="inferred from homology"/>
<dbReference type="InterPro" id="IPR044665">
    <property type="entry name" value="E_coli_cyclophilin_A-like"/>
</dbReference>
<keyword evidence="6" id="KW-1185">Reference proteome</keyword>
<evidence type="ECO:0000256" key="2">
    <source>
        <dbReference type="ARBA" id="ARBA00023235"/>
    </source>
</evidence>
<sequence length="263" mass="27877">MTLSKSKCLQGILFSLALSLPLAAQATVVEVRTDLGNFQINLFDETTPKTVQNFLSYVNSGQYANNVVHRTEANFVMQSGGFTYNNVFPPTSFQTSPAIANEPVLSNVRGTIAMAKFGGNPDSATSQWFINVNNNASNLDVQNGGFTVFGQVLGDGMDVVDAIVATTTFNFGGAFQSLPLRNYTAADASAGTEPTDSNLIIISDIAVVNDAVVTNPDLNPARNTSLNADNSGGDSGGAMGVFLVSALAVFAIRRRFKSAWLQK</sequence>
<evidence type="ECO:0000313" key="5">
    <source>
        <dbReference type="EMBL" id="AEP28355.1"/>
    </source>
</evidence>
<dbReference type="GO" id="GO:0003755">
    <property type="term" value="F:peptidyl-prolyl cis-trans isomerase activity"/>
    <property type="evidence" value="ECO:0007669"/>
    <property type="project" value="UniProtKB-UniRule"/>
</dbReference>
<dbReference type="SUPFAM" id="SSF50891">
    <property type="entry name" value="Cyclophilin-like"/>
    <property type="match status" value="1"/>
</dbReference>
<dbReference type="PROSITE" id="PS50072">
    <property type="entry name" value="CSA_PPIASE_2"/>
    <property type="match status" value="1"/>
</dbReference>
<dbReference type="Proteomes" id="UP000009282">
    <property type="component" value="Chromosome"/>
</dbReference>
<organism evidence="5 6">
    <name type="scientific">Glaciecola nitratireducens (strain JCM 12485 / KCTC 12276 / FR1064)</name>
    <dbReference type="NCBI Taxonomy" id="1085623"/>
    <lineage>
        <taxon>Bacteria</taxon>
        <taxon>Pseudomonadati</taxon>
        <taxon>Pseudomonadota</taxon>
        <taxon>Gammaproteobacteria</taxon>
        <taxon>Alteromonadales</taxon>
        <taxon>Alteromonadaceae</taxon>
        <taxon>Brumicola</taxon>
    </lineage>
</organism>
<dbReference type="STRING" id="1085623.GNIT_0201"/>
<name>G4QF11_GLANF</name>
<keyword evidence="1 3" id="KW-0697">Rotamase</keyword>
<evidence type="ECO:0000256" key="3">
    <source>
        <dbReference type="RuleBase" id="RU363019"/>
    </source>
</evidence>
<dbReference type="InterPro" id="IPR020008">
    <property type="entry name" value="GlyGly_CTERM"/>
</dbReference>
<accession>G4QF11</accession>
<dbReference type="NCBIfam" id="TIGR03501">
    <property type="entry name" value="GlyGly_CTERM"/>
    <property type="match status" value="1"/>
</dbReference>
<dbReference type="EC" id="5.2.1.8" evidence="3"/>
<dbReference type="PRINTS" id="PR00153">
    <property type="entry name" value="CSAPPISMRASE"/>
</dbReference>
<dbReference type="KEGG" id="gni:GNIT_0201"/>
<comment type="catalytic activity">
    <reaction evidence="3">
        <text>[protein]-peptidylproline (omega=180) = [protein]-peptidylproline (omega=0)</text>
        <dbReference type="Rhea" id="RHEA:16237"/>
        <dbReference type="Rhea" id="RHEA-COMP:10747"/>
        <dbReference type="Rhea" id="RHEA-COMP:10748"/>
        <dbReference type="ChEBI" id="CHEBI:83833"/>
        <dbReference type="ChEBI" id="CHEBI:83834"/>
        <dbReference type="EC" id="5.2.1.8"/>
    </reaction>
</comment>
<dbReference type="InterPro" id="IPR029000">
    <property type="entry name" value="Cyclophilin-like_dom_sf"/>
</dbReference>
<dbReference type="InterPro" id="IPR002130">
    <property type="entry name" value="Cyclophilin-type_PPIase_dom"/>
</dbReference>
<feature type="chain" id="PRO_5006524966" description="Peptidyl-prolyl cis-trans isomerase" evidence="3">
    <location>
        <begin position="27"/>
        <end position="263"/>
    </location>
</feature>
<dbReference type="OrthoDB" id="9807797at2"/>
<dbReference type="HOGENOM" id="CLU_1077165_0_0_6"/>
<evidence type="ECO:0000259" key="4">
    <source>
        <dbReference type="PROSITE" id="PS50072"/>
    </source>
</evidence>
<protein>
    <recommendedName>
        <fullName evidence="3">Peptidyl-prolyl cis-trans isomerase</fullName>
        <shortName evidence="3">PPIase</shortName>
        <ecNumber evidence="3">5.2.1.8</ecNumber>
    </recommendedName>
</protein>
<feature type="domain" description="PPIase cyclophilin-type" evidence="4">
    <location>
        <begin position="33"/>
        <end position="190"/>
    </location>
</feature>
<keyword evidence="3" id="KW-0732">Signal</keyword>
<evidence type="ECO:0000313" key="6">
    <source>
        <dbReference type="Proteomes" id="UP000009282"/>
    </source>
</evidence>
<dbReference type="PANTHER" id="PTHR43246">
    <property type="entry name" value="PEPTIDYL-PROLYL CIS-TRANS ISOMERASE CYP38, CHLOROPLASTIC"/>
    <property type="match status" value="1"/>
</dbReference>
<keyword evidence="2 3" id="KW-0413">Isomerase</keyword>
<dbReference type="eggNOG" id="COG0652">
    <property type="taxonomic scope" value="Bacteria"/>
</dbReference>
<comment type="similarity">
    <text evidence="3">Belongs to the cyclophilin-type PPIase family.</text>
</comment>
<gene>
    <name evidence="5" type="ordered locus">GNIT_0201</name>
</gene>
<dbReference type="EMBL" id="CP003060">
    <property type="protein sequence ID" value="AEP28355.1"/>
    <property type="molecule type" value="Genomic_DNA"/>
</dbReference>
<dbReference type="AlphaFoldDB" id="G4QF11"/>
<comment type="function">
    <text evidence="3">PPIases accelerate the folding of proteins. It catalyzes the cis-trans isomerization of proline imidic peptide bonds in oligopeptides.</text>
</comment>
<feature type="signal peptide" evidence="3">
    <location>
        <begin position="1"/>
        <end position="26"/>
    </location>
</feature>
<evidence type="ECO:0000256" key="1">
    <source>
        <dbReference type="ARBA" id="ARBA00023110"/>
    </source>
</evidence>